<feature type="compositionally biased region" description="Basic and acidic residues" evidence="1">
    <location>
        <begin position="962"/>
        <end position="972"/>
    </location>
</feature>
<protein>
    <submittedName>
        <fullName evidence="4">PEP-utilizing enzyme</fullName>
    </submittedName>
</protein>
<evidence type="ECO:0000259" key="2">
    <source>
        <dbReference type="Pfam" id="PF00391"/>
    </source>
</evidence>
<name>A0ABT2CBG0_9ACTN</name>
<proteinExistence type="predicted"/>
<evidence type="ECO:0000259" key="3">
    <source>
        <dbReference type="Pfam" id="PF01326"/>
    </source>
</evidence>
<comment type="caution">
    <text evidence="4">The sequence shown here is derived from an EMBL/GenBank/DDBJ whole genome shotgun (WGS) entry which is preliminary data.</text>
</comment>
<feature type="compositionally biased region" description="Low complexity" evidence="1">
    <location>
        <begin position="819"/>
        <end position="835"/>
    </location>
</feature>
<dbReference type="InterPro" id="IPR036637">
    <property type="entry name" value="Phosphohistidine_dom_sf"/>
</dbReference>
<dbReference type="Pfam" id="PF01326">
    <property type="entry name" value="PPDK_N"/>
    <property type="match status" value="1"/>
</dbReference>
<dbReference type="InterPro" id="IPR008279">
    <property type="entry name" value="PEP-util_enz_mobile_dom"/>
</dbReference>
<dbReference type="RefSeq" id="WP_258785388.1">
    <property type="nucleotide sequence ID" value="NZ_JANUGQ010000002.1"/>
</dbReference>
<evidence type="ECO:0000313" key="5">
    <source>
        <dbReference type="Proteomes" id="UP001431313"/>
    </source>
</evidence>
<dbReference type="InterPro" id="IPR002192">
    <property type="entry name" value="PPDK_AMP/ATP-bd"/>
</dbReference>
<evidence type="ECO:0000256" key="1">
    <source>
        <dbReference type="SAM" id="MobiDB-lite"/>
    </source>
</evidence>
<sequence>MTRTADRHDNHDRHDRTGRHERSAGSAGDAGTGTRSAAAHPWAYAPGDPAQVGQKFARLHRMREAGLPVPPLFCLPASAFREAARPLLPGIEQALAGIDYADPESVEEGAARVRALFLAAPLPAGLTDRISAACDERFEPGALVAVRACALDGEDSADDPYAGMSDSFLYVPRDEVPDRVRRCWASGFTAASLLYRHTRGRDPLGAEVAVGVQEMALGERSFVLFTRDPRTGDRTTVVAAGHGIGEGVVQERVGVDHYFLPAGTEDGAGESAVGGPVERRIAAKPEMLGLDPAQPGAGPVPLPVPEALRERPVLDDAELRRLAATGAEVERLFGGVPQDIEGTFTPDGRLHLVQARPIAIDLGLRVQWSNANVTESFPGVTTALTYTFAQRFYRMIFHDLYHRLGVDARTLHGDEADLERMIGWHRGRIYYRLDAWYRLHSRLAVFPLFQASWERMMGLDPAPPAARPGPLRLARPLAGVVRRFAVHDTAMRDFESWWEALIAPHRGRDWGALDPLARVRELRAVWREAGEHWGVTLMNDSVLSTYAGLAQRLLDRWAPGVPLNDLLCGEERNHSTAALLSAVRLAERLRERPEVMDTLAAAPAEEVWPAVRDGAFGTELAAAFAEHLRRYGDRGVQELKMEQPNLRRTPWLLLDLAADYARAGLDADTLRRRELRVRAEAERRLAASGMGATRLRALRALLARLRRCVGHRENSRYRRSELFGMAKEIFHSLGADLVAEGVLTAPEDACHLTQDELLGWFEGTGPAEAEALRALAAARRAEYERPGPELPMRFATLGAVRRTRAVAGGQDPGGRGAEDPGAGPDAPAAGAAAPGVLRGLGSSAGTVRGRARAVLDPREPVEPGSILVARETDPGWLFLMLRSAGIVVERGTMLSHTAITGRKFGIPAIVALPGATTAIPDGALVEMDGATGVVTVLEHPEPGPDGFSEPGPAGRPEPGPGPDREPAVRGRTEPGGAA</sequence>
<evidence type="ECO:0000313" key="4">
    <source>
        <dbReference type="EMBL" id="MCS0634745.1"/>
    </source>
</evidence>
<feature type="domain" description="Pyruvate phosphate dikinase AMP/ATP-binding" evidence="3">
    <location>
        <begin position="51"/>
        <end position="359"/>
    </location>
</feature>
<feature type="region of interest" description="Disordered" evidence="1">
    <location>
        <begin position="1"/>
        <end position="45"/>
    </location>
</feature>
<dbReference type="Proteomes" id="UP001431313">
    <property type="component" value="Unassembled WGS sequence"/>
</dbReference>
<feature type="compositionally biased region" description="Low complexity" evidence="1">
    <location>
        <begin position="24"/>
        <end position="39"/>
    </location>
</feature>
<reference evidence="4" key="1">
    <citation type="submission" date="2022-08" db="EMBL/GenBank/DDBJ databases">
        <authorList>
            <person name="Somphong A."/>
            <person name="Phongsopitanun W."/>
        </authorList>
    </citation>
    <scope>NUCLEOTIDE SEQUENCE</scope>
    <source>
        <strain evidence="4">LP05-1</strain>
    </source>
</reference>
<keyword evidence="5" id="KW-1185">Reference proteome</keyword>
<dbReference type="InterPro" id="IPR013815">
    <property type="entry name" value="ATP_grasp_subdomain_1"/>
</dbReference>
<dbReference type="Gene3D" id="3.30.470.20">
    <property type="entry name" value="ATP-grasp fold, B domain"/>
    <property type="match status" value="1"/>
</dbReference>
<dbReference type="SUPFAM" id="SSF52009">
    <property type="entry name" value="Phosphohistidine domain"/>
    <property type="match status" value="1"/>
</dbReference>
<organism evidence="4 5">
    <name type="scientific">Streptomyces pyxinae</name>
    <dbReference type="NCBI Taxonomy" id="2970734"/>
    <lineage>
        <taxon>Bacteria</taxon>
        <taxon>Bacillati</taxon>
        <taxon>Actinomycetota</taxon>
        <taxon>Actinomycetes</taxon>
        <taxon>Kitasatosporales</taxon>
        <taxon>Streptomycetaceae</taxon>
        <taxon>Streptomyces</taxon>
    </lineage>
</organism>
<feature type="domain" description="PEP-utilising enzyme mobile" evidence="2">
    <location>
        <begin position="862"/>
        <end position="932"/>
    </location>
</feature>
<dbReference type="EMBL" id="JANUGQ010000002">
    <property type="protein sequence ID" value="MCS0634745.1"/>
    <property type="molecule type" value="Genomic_DNA"/>
</dbReference>
<feature type="region of interest" description="Disordered" evidence="1">
    <location>
        <begin position="806"/>
        <end position="835"/>
    </location>
</feature>
<dbReference type="Gene3D" id="3.50.30.10">
    <property type="entry name" value="Phosphohistidine domain"/>
    <property type="match status" value="1"/>
</dbReference>
<feature type="region of interest" description="Disordered" evidence="1">
    <location>
        <begin position="937"/>
        <end position="978"/>
    </location>
</feature>
<dbReference type="SUPFAM" id="SSF56059">
    <property type="entry name" value="Glutathione synthetase ATP-binding domain-like"/>
    <property type="match status" value="1"/>
</dbReference>
<accession>A0ABT2CBG0</accession>
<feature type="compositionally biased region" description="Basic and acidic residues" evidence="1">
    <location>
        <begin position="1"/>
        <end position="23"/>
    </location>
</feature>
<gene>
    <name evidence="4" type="ORF">NX801_03545</name>
</gene>
<dbReference type="Gene3D" id="3.30.1490.20">
    <property type="entry name" value="ATP-grasp fold, A domain"/>
    <property type="match status" value="1"/>
</dbReference>
<dbReference type="PANTHER" id="PTHR43615:SF1">
    <property type="entry name" value="PPDK_N DOMAIN-CONTAINING PROTEIN"/>
    <property type="match status" value="1"/>
</dbReference>
<dbReference type="InterPro" id="IPR051549">
    <property type="entry name" value="PEP_Utilizing_Enz"/>
</dbReference>
<dbReference type="Pfam" id="PF00391">
    <property type="entry name" value="PEP-utilizers"/>
    <property type="match status" value="1"/>
</dbReference>
<dbReference type="PANTHER" id="PTHR43615">
    <property type="entry name" value="PHOSPHOENOLPYRUVATE SYNTHASE-RELATED"/>
    <property type="match status" value="1"/>
</dbReference>